<keyword evidence="3" id="KW-1185">Reference proteome</keyword>
<evidence type="ECO:0008006" key="4">
    <source>
        <dbReference type="Google" id="ProtNLM"/>
    </source>
</evidence>
<reference evidence="2 3" key="1">
    <citation type="submission" date="2023-04" db="EMBL/GenBank/DDBJ databases">
        <title>Genome dynamics across the evolutionary transition to endosymbiosis.</title>
        <authorList>
            <person name="Siozios S."/>
            <person name="Nadal-Jimenez P."/>
            <person name="Azagi T."/>
            <person name="Sprong H."/>
            <person name="Frost C.L."/>
            <person name="Parratt S.R."/>
            <person name="Taylor G."/>
            <person name="Brettell L."/>
            <person name="Lew K.C."/>
            <person name="Croft L."/>
            <person name="King K.C."/>
            <person name="Brockhurst M.A."/>
            <person name="Hypsa V."/>
            <person name="Novakova E."/>
            <person name="Darby A.C."/>
            <person name="Hurst G.D.D."/>
        </authorList>
    </citation>
    <scope>NUCLEOTIDE SEQUENCE [LARGE SCALE GENOMIC DNA]</scope>
    <source>
        <strain evidence="3">aApi_AU</strain>
    </source>
</reference>
<evidence type="ECO:0000313" key="2">
    <source>
        <dbReference type="EMBL" id="WGO82710.1"/>
    </source>
</evidence>
<proteinExistence type="predicted"/>
<dbReference type="Proteomes" id="UP001231859">
    <property type="component" value="Chromosome"/>
</dbReference>
<dbReference type="EMBL" id="CP123759">
    <property type="protein sequence ID" value="WGO82710.1"/>
    <property type="molecule type" value="Genomic_DNA"/>
</dbReference>
<accession>A0ABY8NZP5</accession>
<evidence type="ECO:0000313" key="3">
    <source>
        <dbReference type="Proteomes" id="UP001231859"/>
    </source>
</evidence>
<protein>
    <recommendedName>
        <fullName evidence="4">Secreted protein</fullName>
    </recommendedName>
</protein>
<organism evidence="2 3">
    <name type="scientific">Arsenophonus apicola</name>
    <dbReference type="NCBI Taxonomy" id="2879119"/>
    <lineage>
        <taxon>Bacteria</taxon>
        <taxon>Pseudomonadati</taxon>
        <taxon>Pseudomonadota</taxon>
        <taxon>Gammaproteobacteria</taxon>
        <taxon>Enterobacterales</taxon>
        <taxon>Morganellaceae</taxon>
        <taxon>Arsenophonus</taxon>
    </lineage>
</organism>
<feature type="chain" id="PRO_5046566242" description="Secreted protein" evidence="1">
    <location>
        <begin position="23"/>
        <end position="72"/>
    </location>
</feature>
<name>A0ABY8NZP5_9GAMM</name>
<evidence type="ECO:0000256" key="1">
    <source>
        <dbReference type="SAM" id="SignalP"/>
    </source>
</evidence>
<dbReference type="RefSeq" id="WP_280937412.1">
    <property type="nucleotide sequence ID" value="NZ_CP123759.1"/>
</dbReference>
<sequence length="72" mass="7846">MKQLVKILTITSVLAISFLAFADKNNLSDADKDNSSDEKIATEMTCDTQFGYGEPLGSTTENGQKINICSRL</sequence>
<keyword evidence="1" id="KW-0732">Signal</keyword>
<feature type="signal peptide" evidence="1">
    <location>
        <begin position="1"/>
        <end position="22"/>
    </location>
</feature>
<gene>
    <name evidence="2" type="ORF">QG404_10035</name>
</gene>